<feature type="transmembrane region" description="Helical" evidence="7">
    <location>
        <begin position="353"/>
        <end position="372"/>
    </location>
</feature>
<dbReference type="RefSeq" id="WP_207672151.1">
    <property type="nucleotide sequence ID" value="NZ_JAFREM010000004.1"/>
</dbReference>
<dbReference type="InterPro" id="IPR036259">
    <property type="entry name" value="MFS_trans_sf"/>
</dbReference>
<feature type="transmembrane region" description="Helical" evidence="7">
    <location>
        <begin position="200"/>
        <end position="219"/>
    </location>
</feature>
<protein>
    <submittedName>
        <fullName evidence="10">MFS transporter</fullName>
    </submittedName>
</protein>
<evidence type="ECO:0000256" key="1">
    <source>
        <dbReference type="ARBA" id="ARBA00004651"/>
    </source>
</evidence>
<evidence type="ECO:0000256" key="6">
    <source>
        <dbReference type="ARBA" id="ARBA00023136"/>
    </source>
</evidence>
<evidence type="ECO:0000313" key="11">
    <source>
        <dbReference type="Proteomes" id="UP000664601"/>
    </source>
</evidence>
<keyword evidence="6 7" id="KW-0472">Membrane</keyword>
<feature type="transmembrane region" description="Helical" evidence="7">
    <location>
        <begin position="71"/>
        <end position="88"/>
    </location>
</feature>
<evidence type="ECO:0000256" key="3">
    <source>
        <dbReference type="ARBA" id="ARBA00022475"/>
    </source>
</evidence>
<dbReference type="PANTHER" id="PTHR43124:SF3">
    <property type="entry name" value="CHLORAMPHENICOL EFFLUX PUMP RV0191"/>
    <property type="match status" value="1"/>
</dbReference>
<dbReference type="Pfam" id="PF07690">
    <property type="entry name" value="MFS_1"/>
    <property type="match status" value="1"/>
</dbReference>
<dbReference type="InterPro" id="IPR011701">
    <property type="entry name" value="MFS"/>
</dbReference>
<organism evidence="10 11">
    <name type="scientific">Candidatus Enterococcus moelleringii</name>
    <dbReference type="NCBI Taxonomy" id="2815325"/>
    <lineage>
        <taxon>Bacteria</taxon>
        <taxon>Bacillati</taxon>
        <taxon>Bacillota</taxon>
        <taxon>Bacilli</taxon>
        <taxon>Lactobacillales</taxon>
        <taxon>Enterococcaceae</taxon>
        <taxon>Enterococcus</taxon>
    </lineage>
</organism>
<feature type="transmembrane region" description="Helical" evidence="7">
    <location>
        <begin position="289"/>
        <end position="308"/>
    </location>
</feature>
<keyword evidence="4 7" id="KW-0812">Transmembrane</keyword>
<feature type="transmembrane region" description="Helical" evidence="7">
    <location>
        <begin position="324"/>
        <end position="347"/>
    </location>
</feature>
<feature type="domain" description="Major facilitator superfamily (MFS) profile" evidence="9">
    <location>
        <begin position="4"/>
        <end position="378"/>
    </location>
</feature>
<dbReference type="PANTHER" id="PTHR43124">
    <property type="entry name" value="PURINE EFFLUX PUMP PBUE"/>
    <property type="match status" value="1"/>
</dbReference>
<dbReference type="EMBL" id="JAFREM010000004">
    <property type="protein sequence ID" value="MBO1305221.1"/>
    <property type="molecule type" value="Genomic_DNA"/>
</dbReference>
<dbReference type="PROSITE" id="PS50850">
    <property type="entry name" value="MFS"/>
    <property type="match status" value="1"/>
</dbReference>
<feature type="transmembrane region" description="Helical" evidence="7">
    <location>
        <begin position="94"/>
        <end position="114"/>
    </location>
</feature>
<feature type="signal peptide" evidence="8">
    <location>
        <begin position="1"/>
        <end position="23"/>
    </location>
</feature>
<comment type="caution">
    <text evidence="10">The sequence shown here is derived from an EMBL/GenBank/DDBJ whole genome shotgun (WGS) entry which is preliminary data.</text>
</comment>
<feature type="transmembrane region" description="Helical" evidence="7">
    <location>
        <begin position="126"/>
        <end position="148"/>
    </location>
</feature>
<dbReference type="SUPFAM" id="SSF103473">
    <property type="entry name" value="MFS general substrate transporter"/>
    <property type="match status" value="1"/>
</dbReference>
<sequence length="385" mass="41169">MHKLTKTALLSVSLLVVSGGAIAGNIPAIMESYPTVNGTLIELLTTIPSLFIILTILVSHKIARKIGYKQTVQLGIFLVFIAGILPVFTQSFLLLFLSRVFFGIGIGLFNPLLYSLAGNLYKNRELATVIGLQSSFEGIGGMLITFSVGQLLIMNWRISFLAYGIALPVLLLFSLFVPAVKPKMPEKNPTAPKEKISRAVWGYVGLLILVVTVYMSVTVKITSLLLDKGIGGATAGSNLIALVGLGAMLAGILFGRLVIVTKKWTLSLAFVGLAASMFLTAFAPNIIVASIAAVLCGLAFRTFIPYLFNEVNQQSDNAEKSTSILLMAFNLGAAFAPITIAVFQQLLPVLNQQGLFIGEGILMLILAAGASLTNKKFNILDRAAE</sequence>
<evidence type="ECO:0000256" key="7">
    <source>
        <dbReference type="SAM" id="Phobius"/>
    </source>
</evidence>
<feature type="transmembrane region" description="Helical" evidence="7">
    <location>
        <begin position="239"/>
        <end position="259"/>
    </location>
</feature>
<evidence type="ECO:0000259" key="9">
    <source>
        <dbReference type="PROSITE" id="PS50850"/>
    </source>
</evidence>
<evidence type="ECO:0000313" key="10">
    <source>
        <dbReference type="EMBL" id="MBO1305221.1"/>
    </source>
</evidence>
<evidence type="ECO:0000256" key="4">
    <source>
        <dbReference type="ARBA" id="ARBA00022692"/>
    </source>
</evidence>
<keyword evidence="2" id="KW-0813">Transport</keyword>
<accession>A0ABS3L8Z9</accession>
<feature type="transmembrane region" description="Helical" evidence="7">
    <location>
        <begin position="39"/>
        <end position="59"/>
    </location>
</feature>
<evidence type="ECO:0000256" key="5">
    <source>
        <dbReference type="ARBA" id="ARBA00022989"/>
    </source>
</evidence>
<keyword evidence="3" id="KW-1003">Cell membrane</keyword>
<dbReference type="Gene3D" id="1.20.1250.20">
    <property type="entry name" value="MFS general substrate transporter like domains"/>
    <property type="match status" value="1"/>
</dbReference>
<feature type="chain" id="PRO_5045323502" evidence="8">
    <location>
        <begin position="24"/>
        <end position="385"/>
    </location>
</feature>
<keyword evidence="8" id="KW-0732">Signal</keyword>
<dbReference type="Proteomes" id="UP000664601">
    <property type="component" value="Unassembled WGS sequence"/>
</dbReference>
<name>A0ABS3L8Z9_9ENTE</name>
<feature type="transmembrane region" description="Helical" evidence="7">
    <location>
        <begin position="160"/>
        <end position="180"/>
    </location>
</feature>
<dbReference type="InterPro" id="IPR050189">
    <property type="entry name" value="MFS_Efflux_Transporters"/>
</dbReference>
<evidence type="ECO:0000256" key="8">
    <source>
        <dbReference type="SAM" id="SignalP"/>
    </source>
</evidence>
<gene>
    <name evidence="10" type="ORF">JZO70_03545</name>
</gene>
<keyword evidence="5 7" id="KW-1133">Transmembrane helix</keyword>
<feature type="transmembrane region" description="Helical" evidence="7">
    <location>
        <begin position="266"/>
        <end position="283"/>
    </location>
</feature>
<keyword evidence="11" id="KW-1185">Reference proteome</keyword>
<dbReference type="InterPro" id="IPR020846">
    <property type="entry name" value="MFS_dom"/>
</dbReference>
<reference evidence="10 11" key="1">
    <citation type="submission" date="2021-03" db="EMBL/GenBank/DDBJ databases">
        <title>Enterococcal diversity collection.</title>
        <authorList>
            <person name="Gilmore M.S."/>
            <person name="Schwartzman J."/>
            <person name="Van Tyne D."/>
            <person name="Martin M."/>
            <person name="Earl A.M."/>
            <person name="Manson A.L."/>
            <person name="Straub T."/>
            <person name="Salamzade R."/>
            <person name="Saavedra J."/>
            <person name="Lebreton F."/>
            <person name="Prichula J."/>
            <person name="Schaufler K."/>
            <person name="Gaca A."/>
            <person name="Sgardioli B."/>
            <person name="Wagenaar J."/>
            <person name="Strong T."/>
        </authorList>
    </citation>
    <scope>NUCLEOTIDE SEQUENCE [LARGE SCALE GENOMIC DNA]</scope>
    <source>
        <strain evidence="10 11">669A</strain>
    </source>
</reference>
<proteinExistence type="predicted"/>
<evidence type="ECO:0000256" key="2">
    <source>
        <dbReference type="ARBA" id="ARBA00022448"/>
    </source>
</evidence>
<comment type="subcellular location">
    <subcellularLocation>
        <location evidence="1">Cell membrane</location>
        <topology evidence="1">Multi-pass membrane protein</topology>
    </subcellularLocation>
</comment>